<proteinExistence type="predicted"/>
<dbReference type="Proteomes" id="UP001432322">
    <property type="component" value="Unassembled WGS sequence"/>
</dbReference>
<accession>A0AAV5WCL5</accession>
<organism evidence="2 3">
    <name type="scientific">Pristionchus fissidentatus</name>
    <dbReference type="NCBI Taxonomy" id="1538716"/>
    <lineage>
        <taxon>Eukaryota</taxon>
        <taxon>Metazoa</taxon>
        <taxon>Ecdysozoa</taxon>
        <taxon>Nematoda</taxon>
        <taxon>Chromadorea</taxon>
        <taxon>Rhabditida</taxon>
        <taxon>Rhabditina</taxon>
        <taxon>Diplogasteromorpha</taxon>
        <taxon>Diplogasteroidea</taxon>
        <taxon>Neodiplogasteridae</taxon>
        <taxon>Pristionchus</taxon>
    </lineage>
</organism>
<keyword evidence="1" id="KW-0732">Signal</keyword>
<dbReference type="AlphaFoldDB" id="A0AAV5WCL5"/>
<evidence type="ECO:0000313" key="3">
    <source>
        <dbReference type="Proteomes" id="UP001432322"/>
    </source>
</evidence>
<keyword evidence="3" id="KW-1185">Reference proteome</keyword>
<evidence type="ECO:0000256" key="1">
    <source>
        <dbReference type="SAM" id="SignalP"/>
    </source>
</evidence>
<feature type="chain" id="PRO_5043540327" evidence="1">
    <location>
        <begin position="17"/>
        <end position="217"/>
    </location>
</feature>
<dbReference type="EMBL" id="BTSY01000005">
    <property type="protein sequence ID" value="GMT27732.1"/>
    <property type="molecule type" value="Genomic_DNA"/>
</dbReference>
<evidence type="ECO:0000313" key="2">
    <source>
        <dbReference type="EMBL" id="GMT27732.1"/>
    </source>
</evidence>
<comment type="caution">
    <text evidence="2">The sequence shown here is derived from an EMBL/GenBank/DDBJ whole genome shotgun (WGS) entry which is preliminary data.</text>
</comment>
<name>A0AAV5WCL5_9BILA</name>
<protein>
    <submittedName>
        <fullName evidence="2">Uncharacterized protein</fullName>
    </submittedName>
</protein>
<sequence length="217" mass="23032">LVVVTLLLLLASELDAGEIKIQNFMATCRTKAGQELPLKNIKIEIYQDGKETGTSVTTNNQGISSGAISNAGNTVTVNDKTMVAYHIPCSYENECQAAVDACAKKNNNDGTGRYFFSYLDKMHAWNGGYCSAIDFRNDWCAAGRPKPVNVPASSPTGGNEQQGCPDPNNCVQIKQTSSVTTNSDNSKVPFDSLDDNGCSAPSGAILSLLAPLLMAAL</sequence>
<feature type="non-terminal residue" evidence="2">
    <location>
        <position position="1"/>
    </location>
</feature>
<reference evidence="2" key="1">
    <citation type="submission" date="2023-10" db="EMBL/GenBank/DDBJ databases">
        <title>Genome assembly of Pristionchus species.</title>
        <authorList>
            <person name="Yoshida K."/>
            <person name="Sommer R.J."/>
        </authorList>
    </citation>
    <scope>NUCLEOTIDE SEQUENCE</scope>
    <source>
        <strain evidence="2">RS5133</strain>
    </source>
</reference>
<feature type="signal peptide" evidence="1">
    <location>
        <begin position="1"/>
        <end position="16"/>
    </location>
</feature>
<gene>
    <name evidence="2" type="ORF">PFISCL1PPCAC_19029</name>
</gene>